<dbReference type="AlphaFoldDB" id="A0A0B7BZJ7"/>
<evidence type="ECO:0000313" key="1">
    <source>
        <dbReference type="EMBL" id="CEK98378.1"/>
    </source>
</evidence>
<feature type="non-terminal residue" evidence="1">
    <location>
        <position position="142"/>
    </location>
</feature>
<name>A0A0B7BZJ7_9EUPU</name>
<feature type="non-terminal residue" evidence="1">
    <location>
        <position position="1"/>
    </location>
</feature>
<dbReference type="EMBL" id="HACG01051507">
    <property type="protein sequence ID" value="CEK98378.1"/>
    <property type="molecule type" value="Transcribed_RNA"/>
</dbReference>
<organism evidence="1">
    <name type="scientific">Arion vulgaris</name>
    <dbReference type="NCBI Taxonomy" id="1028688"/>
    <lineage>
        <taxon>Eukaryota</taxon>
        <taxon>Metazoa</taxon>
        <taxon>Spiralia</taxon>
        <taxon>Lophotrochozoa</taxon>
        <taxon>Mollusca</taxon>
        <taxon>Gastropoda</taxon>
        <taxon>Heterobranchia</taxon>
        <taxon>Euthyneura</taxon>
        <taxon>Panpulmonata</taxon>
        <taxon>Eupulmonata</taxon>
        <taxon>Stylommatophora</taxon>
        <taxon>Helicina</taxon>
        <taxon>Arionoidea</taxon>
        <taxon>Arionidae</taxon>
        <taxon>Arion</taxon>
    </lineage>
</organism>
<dbReference type="Gene3D" id="1.25.40.10">
    <property type="entry name" value="Tetratricopeptide repeat domain"/>
    <property type="match status" value="1"/>
</dbReference>
<gene>
    <name evidence="1" type="primary">ORF218562</name>
</gene>
<accession>A0A0B7BZJ7</accession>
<sequence length="142" mass="15402">VIDYAELKSQQDHNEAVKLLQYGRRNLSHFAIIHVASAELELKKGNKAKASAILQKAASIGAEPISSINIALHRLKEGKICLLSDTAYKENTDSSTSVSESSEELTSSHLTDLARKLKQTLPGCQSSTQEVQSDLDILSSVP</sequence>
<proteinExistence type="predicted"/>
<dbReference type="InterPro" id="IPR011990">
    <property type="entry name" value="TPR-like_helical_dom_sf"/>
</dbReference>
<protein>
    <submittedName>
        <fullName evidence="1">Uncharacterized protein</fullName>
    </submittedName>
</protein>
<reference evidence="1" key="1">
    <citation type="submission" date="2014-12" db="EMBL/GenBank/DDBJ databases">
        <title>Insight into the proteome of Arion vulgaris.</title>
        <authorList>
            <person name="Aradska J."/>
            <person name="Bulat T."/>
            <person name="Smidak R."/>
            <person name="Sarate P."/>
            <person name="Gangsoo J."/>
            <person name="Sialana F."/>
            <person name="Bilban M."/>
            <person name="Lubec G."/>
        </authorList>
    </citation>
    <scope>NUCLEOTIDE SEQUENCE</scope>
    <source>
        <tissue evidence="1">Skin</tissue>
    </source>
</reference>